<proteinExistence type="predicted"/>
<dbReference type="InterPro" id="IPR029675">
    <property type="entry name" value="PGAP4"/>
</dbReference>
<protein>
    <submittedName>
        <fullName evidence="2">Protein kinase domain-containing protein</fullName>
    </submittedName>
</protein>
<dbReference type="PANTHER" id="PTHR31410">
    <property type="entry name" value="TRANSMEMBRANE PROTEIN 246"/>
    <property type="match status" value="1"/>
</dbReference>
<accession>A0A7I4Y8G2</accession>
<dbReference type="GO" id="GO:0016757">
    <property type="term" value="F:glycosyltransferase activity"/>
    <property type="evidence" value="ECO:0007669"/>
    <property type="project" value="InterPro"/>
</dbReference>
<dbReference type="PANTHER" id="PTHR31410:SF1">
    <property type="entry name" value="POST-GPI ATTACHMENT TO PROTEINS FACTOR 4"/>
    <property type="match status" value="1"/>
</dbReference>
<reference evidence="2" key="1">
    <citation type="submission" date="2020-12" db="UniProtKB">
        <authorList>
            <consortium name="WormBaseParasite"/>
        </authorList>
    </citation>
    <scope>IDENTIFICATION</scope>
    <source>
        <strain evidence="2">MHco3</strain>
    </source>
</reference>
<dbReference type="Proteomes" id="UP000025227">
    <property type="component" value="Unplaced"/>
</dbReference>
<dbReference type="GO" id="GO:0000139">
    <property type="term" value="C:Golgi membrane"/>
    <property type="evidence" value="ECO:0007669"/>
    <property type="project" value="InterPro"/>
</dbReference>
<evidence type="ECO:0000313" key="1">
    <source>
        <dbReference type="Proteomes" id="UP000025227"/>
    </source>
</evidence>
<dbReference type="OrthoDB" id="5849845at2759"/>
<sequence length="671" mass="73397">MRWNDIIGKAIGYRLNISEQLYRHAIKESDHFNPLEIRIIASDRRQEYLLQVIAFLVDSYESHRRLPPSLELCSVEPVIFEELRQFQMHIPIRILSGVSSRRLPLNDTIAKEASDYWKCLNRTTKARYVMLLEDDALVVPEFASMMTSLMRQLDRRPFIDYVKLYHPNQLRKIPSIPMVYLAEVSRVRRQCNCYGLQQPYACSCAPAQNSQICSCNTLWPCACSTTSSACTLPCQRSCVNACRSTSMPFLCQMTCSRTCSVACRNHPTSSSWTALSTSRLPPVVITPQGGPGCTNDCNNKCSSACLSQRFSTAQCSSSCQTSCGKVCNQLSTTVKPTQAQIKIEVTSGCLPTCSQACQSSCNPTISSSECRNTCDTVCAELCPAGPAVTVTAQNPTTISTTTAPAATTAATTTTLPPPTLLTTEVPLKINIQLAPDNEPPVARTQPISPECLQQCSMGCLQSCTQRTPPPPEGCAAFCNATCVQVCTPSEPSQMTAKDVSTYPVRLDPQQRCSSECQSVCQLACKSQASPSPCMDTCAPQCDRACSSPQIQRNSAELFHNNSIILPAPVTKPLELTPPVVTPMIEPLSLTPPPMKVTEMSPSPSLETTTLPLKVNIVLEPDTTTSTTLRFKSSTPSCPVECARSCKKQCVNNPNEHCEELCRNECIRAICP</sequence>
<keyword evidence="1" id="KW-1185">Reference proteome</keyword>
<name>A0A7I4Y8G2_HAECO</name>
<dbReference type="AlphaFoldDB" id="A0A7I4Y8G2"/>
<organism evidence="1 2">
    <name type="scientific">Haemonchus contortus</name>
    <name type="common">Barber pole worm</name>
    <dbReference type="NCBI Taxonomy" id="6289"/>
    <lineage>
        <taxon>Eukaryota</taxon>
        <taxon>Metazoa</taxon>
        <taxon>Ecdysozoa</taxon>
        <taxon>Nematoda</taxon>
        <taxon>Chromadorea</taxon>
        <taxon>Rhabditida</taxon>
        <taxon>Rhabditina</taxon>
        <taxon>Rhabditomorpha</taxon>
        <taxon>Strongyloidea</taxon>
        <taxon>Trichostrongylidae</taxon>
        <taxon>Haemonchus</taxon>
    </lineage>
</organism>
<dbReference type="GO" id="GO:0006506">
    <property type="term" value="P:GPI anchor biosynthetic process"/>
    <property type="evidence" value="ECO:0007669"/>
    <property type="project" value="InterPro"/>
</dbReference>
<evidence type="ECO:0000313" key="2">
    <source>
        <dbReference type="WBParaSite" id="HCON_00062410-00001"/>
    </source>
</evidence>
<dbReference type="WBParaSite" id="HCON_00062410-00001">
    <property type="protein sequence ID" value="HCON_00062410-00001"/>
    <property type="gene ID" value="HCON_00062410"/>
</dbReference>